<dbReference type="PANTHER" id="PTHR37471:SF1">
    <property type="entry name" value="AB HYDROLASE-1 DOMAIN-CONTAINING PROTEIN"/>
    <property type="match status" value="1"/>
</dbReference>
<keyword evidence="3" id="KW-0946">Virion</keyword>
<dbReference type="GO" id="GO:0098015">
    <property type="term" value="C:virus tail"/>
    <property type="evidence" value="ECO:0007669"/>
    <property type="project" value="UniProtKB-KW"/>
</dbReference>
<evidence type="ECO:0000259" key="5">
    <source>
        <dbReference type="Pfam" id="PF13884"/>
    </source>
</evidence>
<dbReference type="InterPro" id="IPR005604">
    <property type="entry name" value="Phage_T7_tail_fibre-like_N"/>
</dbReference>
<evidence type="ECO:0000256" key="3">
    <source>
        <dbReference type="ARBA" id="ARBA00022844"/>
    </source>
</evidence>
<comment type="subcellular location">
    <subcellularLocation>
        <location evidence="1">Virion</location>
    </subcellularLocation>
</comment>
<keyword evidence="2" id="KW-1227">Viral tail protein</keyword>
<evidence type="ECO:0000256" key="2">
    <source>
        <dbReference type="ARBA" id="ARBA00022732"/>
    </source>
</evidence>
<dbReference type="Pfam" id="PF03906">
    <property type="entry name" value="Phage_T7_tail"/>
    <property type="match status" value="1"/>
</dbReference>
<proteinExistence type="predicted"/>
<gene>
    <name evidence="6" type="ORF">CRP227_gp39</name>
</gene>
<dbReference type="Pfam" id="PF13884">
    <property type="entry name" value="Peptidase_S74"/>
    <property type="match status" value="1"/>
</dbReference>
<dbReference type="EMBL" id="OR420746">
    <property type="protein sequence ID" value="WMM95502.1"/>
    <property type="molecule type" value="Genomic_DNA"/>
</dbReference>
<evidence type="ECO:0000259" key="4">
    <source>
        <dbReference type="Pfam" id="PF03906"/>
    </source>
</evidence>
<reference evidence="6 7" key="1">
    <citation type="submission" date="2023-08" db="EMBL/GenBank/DDBJ databases">
        <authorList>
            <person name="Du S."/>
            <person name="Wu Z."/>
            <person name="Wu Y."/>
            <person name="Yang M."/>
            <person name="Shao J."/>
            <person name="Liu H."/>
            <person name="Zhao Y."/>
            <person name="Zhang Z."/>
        </authorList>
    </citation>
    <scope>NUCLEOTIDE SEQUENCE [LARGE SCALE GENOMIC DNA]</scope>
</reference>
<dbReference type="PANTHER" id="PTHR37471">
    <property type="entry name" value="UNNAMED PRODUCT"/>
    <property type="match status" value="1"/>
</dbReference>
<name>A0AAX3ZXT5_9CAUD</name>
<evidence type="ECO:0000256" key="1">
    <source>
        <dbReference type="ARBA" id="ARBA00004328"/>
    </source>
</evidence>
<keyword evidence="7" id="KW-1185">Reference proteome</keyword>
<evidence type="ECO:0008006" key="8">
    <source>
        <dbReference type="Google" id="ProtNLM"/>
    </source>
</evidence>
<evidence type="ECO:0000313" key="7">
    <source>
        <dbReference type="Proteomes" id="UP001304490"/>
    </source>
</evidence>
<feature type="domain" description="Peptidase S74" evidence="5">
    <location>
        <begin position="957"/>
        <end position="1008"/>
    </location>
</feature>
<dbReference type="Proteomes" id="UP001304490">
    <property type="component" value="Segment"/>
</dbReference>
<organism evidence="6 7">
    <name type="scientific">Roseobacter phage CRP-227</name>
    <dbReference type="NCBI Taxonomy" id="3072847"/>
    <lineage>
        <taxon>Viruses</taxon>
        <taxon>Duplodnaviria</taxon>
        <taxon>Heunggongvirae</taxon>
        <taxon>Uroviricota</taxon>
        <taxon>Caudoviricetes</taxon>
        <taxon>Autographivirales</taxon>
        <taxon>Autographivirales incertae sedis</taxon>
        <taxon>Dynamenevirus</taxon>
        <taxon>Dynamenevirus CRP227</taxon>
    </lineage>
</organism>
<feature type="domain" description="Bacteriophage T7 tail fibre protein-like N-terminal" evidence="4">
    <location>
        <begin position="3"/>
        <end position="105"/>
    </location>
</feature>
<accession>A0AAX3ZXT5</accession>
<dbReference type="InterPro" id="IPR030392">
    <property type="entry name" value="S74_ICA"/>
</dbReference>
<evidence type="ECO:0000313" key="6">
    <source>
        <dbReference type="EMBL" id="WMM95502.1"/>
    </source>
</evidence>
<sequence>MSSIVNYVADGSTTEFQIPFTYISEAHVVVTIDGTATSAFTFLNSSTLQMNTAPTAGAKVQLQRVTPTGALVDFTDGSTLFETDLDLAHQQNRLIAEESKDIATVAKTTIDNNIADVNTVAGIAADVSNVSSRGADVTSVADNMAEVLLADTNAATATTKAAEAVVSANTASAQAAISTTKAGESSASAAASLASQNAAQQARTDTDASEVLALAYKNSAQTSASTATTKASEASQSATTASSQAAVATAKSTEASADAGIALAQAAVATTKAAEASTSESNALSYKDTALAASAASETARAASVVAKDASQVAKTASEAARDAAAASQTAAATSETNAATSAATANAQAGTATTKAGEAATSATAAASSASSAQASKDAALAALDSFDDRYLGQKAADPTVDNDGDALVSGALYFNTTDDIMKVYDGSLWVAAYASLSGAMFGANNLSDVASISASRTTLGLGTGDTPTLAGINTTGNATFGDNDKAIFGAGSDLQIFHDGTASYIQDAGTGDLRLRGSNIVLESNQSHDIFRGIEGGAATIYHNNSAKLATTSTGIDVTGTVTADGLTVDATESYINGRLRLESGANSQDLRFSDTSTTDQNQQLRLSSGNLLVQSQNNAFNAATTRAAFANNGDISFFEDTGTTPKFFWDASAESLGIGTSSPTNQLHVASTANSSIRISAGASGDNDAKLVLDGNGSGVCTIDADKHLTFTYSGTERMRIDSSGNVGIGTSSPAISSKLNVESTTTALDSGGTVFASVTDAIAANIGGQVMMGGYYTGTTTCAFGGFAAKKENATDGNYAGYLQFMTSSHPAGNTEKMRIDSSGNLLVGTTDKNIRDSSTAEGMVYRNGDSLDINRSAAPPLIVNRVGNSDGDIVLFRKDGTTVGSIGTASSYIYIANGDTGIAPVGGTDRLLPVNGSGAIRDAAIDMGYSSGRFKDGYFSGTVNAANFNTTSDATLKTNVETLSGSLDAVKSLRGVSFDWLENGGSEIGVIAQEVEAVLPDVVSTNDQGIKSVKYGNMVALLIEAMKEQQLRIEALEAKLGE</sequence>
<protein>
    <recommendedName>
        <fullName evidence="8">Peptidase S74 domain-containing protein</fullName>
    </recommendedName>
</protein>